<sequence length="416" mass="45782">MMIVEIITTGTELLLGEIDNENSRWLAVFLNQHGFTVAYMTTVGDNAMRMRNAMEIALSRADIVITSGGLGATQGDITKRIGAEALGIPYVYYEDQNSRLRDYYERERRVYSKLLSRQAWFGEGSCIFENHVGSANGSASIKNHKALIHLPGPPFEMKIMAEKEMMPWLESNFGPQGIIYSVIVTITGLTETEIESRIMDLIKAQENPTFALLARPGYIALRMTAHGSTIQNAHDLITPFLLIIKKRLPVSEYHVESDIRSDLAELLIQYKMTMSAAESCTGGIVGKLMTDLPGSSDYFKGSAVTYWNDSKEEILGVSKSTLERDTAVSAGVAGEMAEGSRRLYNSDVSVATTGYAGPGNGIHGESPGLVFIAVSGKYGTKVYEEHFMGNRESIRYGAADKALYYVLQYIKLNKGG</sequence>
<evidence type="ECO:0000313" key="4">
    <source>
        <dbReference type="Proteomes" id="UP000757890"/>
    </source>
</evidence>
<comment type="similarity">
    <text evidence="1">Belongs to the CinA family.</text>
</comment>
<feature type="domain" description="MoaB/Mog" evidence="2">
    <location>
        <begin position="5"/>
        <end position="172"/>
    </location>
</feature>
<dbReference type="CDD" id="cd00885">
    <property type="entry name" value="cinA"/>
    <property type="match status" value="1"/>
</dbReference>
<evidence type="ECO:0000259" key="2">
    <source>
        <dbReference type="SMART" id="SM00852"/>
    </source>
</evidence>
<dbReference type="Proteomes" id="UP000757890">
    <property type="component" value="Unassembled WGS sequence"/>
</dbReference>
<comment type="caution">
    <text evidence="3">The sequence shown here is derived from an EMBL/GenBank/DDBJ whole genome shotgun (WGS) entry which is preliminary data.</text>
</comment>
<organism evidence="3 4">
    <name type="scientific">Dialister invisus</name>
    <dbReference type="NCBI Taxonomy" id="218538"/>
    <lineage>
        <taxon>Bacteria</taxon>
        <taxon>Bacillati</taxon>
        <taxon>Bacillota</taxon>
        <taxon>Negativicutes</taxon>
        <taxon>Veillonellales</taxon>
        <taxon>Veillonellaceae</taxon>
        <taxon>Dialister</taxon>
    </lineage>
</organism>
<dbReference type="Gene3D" id="3.90.950.20">
    <property type="entry name" value="CinA-like"/>
    <property type="match status" value="1"/>
</dbReference>
<dbReference type="SUPFAM" id="SSF53218">
    <property type="entry name" value="Molybdenum cofactor biosynthesis proteins"/>
    <property type="match status" value="1"/>
</dbReference>
<dbReference type="InterPro" id="IPR008136">
    <property type="entry name" value="CinA_C"/>
</dbReference>
<dbReference type="PANTHER" id="PTHR13939">
    <property type="entry name" value="NICOTINAMIDE-NUCLEOTIDE AMIDOHYDROLASE PNCC"/>
    <property type="match status" value="1"/>
</dbReference>
<dbReference type="PANTHER" id="PTHR13939:SF0">
    <property type="entry name" value="NMN AMIDOHYDROLASE-LIKE PROTEIN YFAY"/>
    <property type="match status" value="1"/>
</dbReference>
<dbReference type="PIRSF" id="PIRSF006728">
    <property type="entry name" value="CinA"/>
    <property type="match status" value="1"/>
</dbReference>
<evidence type="ECO:0000256" key="1">
    <source>
        <dbReference type="HAMAP-Rule" id="MF_00226"/>
    </source>
</evidence>
<dbReference type="Gene3D" id="3.30.70.2860">
    <property type="match status" value="1"/>
</dbReference>
<dbReference type="InterPro" id="IPR008135">
    <property type="entry name" value="Competence-induced_CinA"/>
</dbReference>
<dbReference type="EMBL" id="JABZMK010000002">
    <property type="protein sequence ID" value="MBF1128741.1"/>
    <property type="molecule type" value="Genomic_DNA"/>
</dbReference>
<dbReference type="InterPro" id="IPR036425">
    <property type="entry name" value="MoaB/Mog-like_dom_sf"/>
</dbReference>
<dbReference type="InterPro" id="IPR050101">
    <property type="entry name" value="CinA"/>
</dbReference>
<dbReference type="Gene3D" id="3.40.980.10">
    <property type="entry name" value="MoaB/Mog-like domain"/>
    <property type="match status" value="1"/>
</dbReference>
<dbReference type="InterPro" id="IPR036653">
    <property type="entry name" value="CinA-like_C"/>
</dbReference>
<dbReference type="NCBIfam" id="TIGR00177">
    <property type="entry name" value="molyb_syn"/>
    <property type="match status" value="1"/>
</dbReference>
<dbReference type="RefSeq" id="WP_227137021.1">
    <property type="nucleotide sequence ID" value="NZ_CATXWY010000002.1"/>
</dbReference>
<dbReference type="NCBIfam" id="TIGR00199">
    <property type="entry name" value="PncC_domain"/>
    <property type="match status" value="1"/>
</dbReference>
<reference evidence="3" key="1">
    <citation type="submission" date="2020-04" db="EMBL/GenBank/DDBJ databases">
        <title>Deep metagenomics examines the oral microbiome during advanced dental caries in children, revealing novel taxa and co-occurrences with host molecules.</title>
        <authorList>
            <person name="Baker J.L."/>
            <person name="Morton J.T."/>
            <person name="Dinis M."/>
            <person name="Alvarez R."/>
            <person name="Tran N.C."/>
            <person name="Knight R."/>
            <person name="Edlund A."/>
        </authorList>
    </citation>
    <scope>NUCLEOTIDE SEQUENCE</scope>
    <source>
        <strain evidence="3">JCVI_32_bin.14</strain>
    </source>
</reference>
<gene>
    <name evidence="1" type="primary">cinA</name>
    <name evidence="3" type="ORF">HXL70_01635</name>
</gene>
<evidence type="ECO:0000313" key="3">
    <source>
        <dbReference type="EMBL" id="MBF1128741.1"/>
    </source>
</evidence>
<dbReference type="NCBIfam" id="TIGR00200">
    <property type="entry name" value="cinA_nterm"/>
    <property type="match status" value="1"/>
</dbReference>
<accession>A0A930B651</accession>
<dbReference type="Pfam" id="PF00994">
    <property type="entry name" value="MoCF_biosynth"/>
    <property type="match status" value="1"/>
</dbReference>
<dbReference type="SMART" id="SM00852">
    <property type="entry name" value="MoCF_biosynth"/>
    <property type="match status" value="1"/>
</dbReference>
<dbReference type="Pfam" id="PF02464">
    <property type="entry name" value="CinA"/>
    <property type="match status" value="1"/>
</dbReference>
<protein>
    <recommendedName>
        <fullName evidence="1">Putative competence-damage inducible protein</fullName>
    </recommendedName>
</protein>
<dbReference type="AlphaFoldDB" id="A0A930B651"/>
<dbReference type="SUPFAM" id="SSF142433">
    <property type="entry name" value="CinA-like"/>
    <property type="match status" value="1"/>
</dbReference>
<name>A0A930B651_9FIRM</name>
<dbReference type="InterPro" id="IPR001453">
    <property type="entry name" value="MoaB/Mog_dom"/>
</dbReference>
<dbReference type="InterPro" id="IPR041424">
    <property type="entry name" value="CinA_KH"/>
</dbReference>
<dbReference type="Pfam" id="PF18146">
    <property type="entry name" value="CinA_KH"/>
    <property type="match status" value="1"/>
</dbReference>
<proteinExistence type="inferred from homology"/>
<dbReference type="HAMAP" id="MF_00226_B">
    <property type="entry name" value="CinA_B"/>
    <property type="match status" value="1"/>
</dbReference>